<accession>A0A318QZY0</accession>
<sequence>MTSKRCCRSCNQCDSTHFDKFSWCKLRKIKIHSEISSLVSCYHWIKKEPILPKISEKFVHQQLDFRKVLVSKENVN</sequence>
<evidence type="ECO:0000313" key="2">
    <source>
        <dbReference type="Proteomes" id="UP000247807"/>
    </source>
</evidence>
<organism evidence="1 2">
    <name type="scientific">Prochlorococcus marinus XMU1408</name>
    <dbReference type="NCBI Taxonomy" id="2213228"/>
    <lineage>
        <taxon>Bacteria</taxon>
        <taxon>Bacillati</taxon>
        <taxon>Cyanobacteriota</taxon>
        <taxon>Cyanophyceae</taxon>
        <taxon>Synechococcales</taxon>
        <taxon>Prochlorococcaceae</taxon>
        <taxon>Prochlorococcus</taxon>
    </lineage>
</organism>
<dbReference type="AlphaFoldDB" id="A0A318QZY0"/>
<proteinExistence type="predicted"/>
<reference evidence="1 2" key="1">
    <citation type="journal article" date="2018" name="Appl. Environ. Microbiol.">
        <title>Genome rearrangement shapes Prochlorococcus ecological adaptation.</title>
        <authorList>
            <person name="Yan W."/>
            <person name="Wei S."/>
            <person name="Wang Q."/>
            <person name="Xiao X."/>
            <person name="Zeng Q."/>
            <person name="Jiao N."/>
            <person name="Zhang R."/>
        </authorList>
    </citation>
    <scope>NUCLEOTIDE SEQUENCE [LARGE SCALE GENOMIC DNA]</scope>
    <source>
        <strain evidence="1 2">XMU1408</strain>
    </source>
</reference>
<name>A0A318QZY0_PROMR</name>
<dbReference type="Proteomes" id="UP000247807">
    <property type="component" value="Unassembled WGS sequence"/>
</dbReference>
<dbReference type="EMBL" id="QJUE01000007">
    <property type="protein sequence ID" value="PYE00293.1"/>
    <property type="molecule type" value="Genomic_DNA"/>
</dbReference>
<evidence type="ECO:0000313" key="1">
    <source>
        <dbReference type="EMBL" id="PYE00293.1"/>
    </source>
</evidence>
<comment type="caution">
    <text evidence="1">The sequence shown here is derived from an EMBL/GenBank/DDBJ whole genome shotgun (WGS) entry which is preliminary data.</text>
</comment>
<gene>
    <name evidence="1" type="ORF">DNJ73_09460</name>
</gene>
<protein>
    <submittedName>
        <fullName evidence="1">Metal-binding protein</fullName>
    </submittedName>
</protein>
<dbReference type="OrthoDB" id="541532at2"/>